<dbReference type="PANTHER" id="PTHR33545">
    <property type="entry name" value="UPF0750 MEMBRANE PROTEIN YITT-RELATED"/>
    <property type="match status" value="1"/>
</dbReference>
<feature type="region of interest" description="Disordered" evidence="6">
    <location>
        <begin position="1"/>
        <end position="24"/>
    </location>
</feature>
<evidence type="ECO:0000256" key="4">
    <source>
        <dbReference type="ARBA" id="ARBA00022989"/>
    </source>
</evidence>
<evidence type="ECO:0000256" key="3">
    <source>
        <dbReference type="ARBA" id="ARBA00022692"/>
    </source>
</evidence>
<gene>
    <name evidence="8" type="ORF">FHG66_05845</name>
</gene>
<comment type="subcellular location">
    <subcellularLocation>
        <location evidence="1">Cell membrane</location>
        <topology evidence="1">Multi-pass membrane protein</topology>
    </subcellularLocation>
</comment>
<keyword evidence="2" id="KW-1003">Cell membrane</keyword>
<feature type="transmembrane region" description="Helical" evidence="7">
    <location>
        <begin position="65"/>
        <end position="90"/>
    </location>
</feature>
<keyword evidence="5 7" id="KW-0472">Membrane</keyword>
<keyword evidence="4 7" id="KW-1133">Transmembrane helix</keyword>
<comment type="caution">
    <text evidence="8">The sequence shown here is derived from an EMBL/GenBank/DDBJ whole genome shotgun (WGS) entry which is preliminary data.</text>
</comment>
<dbReference type="InterPro" id="IPR051461">
    <property type="entry name" value="UPF0750_membrane"/>
</dbReference>
<keyword evidence="9" id="KW-1185">Reference proteome</keyword>
<feature type="transmembrane region" description="Helical" evidence="7">
    <location>
        <begin position="102"/>
        <end position="120"/>
    </location>
</feature>
<dbReference type="AlphaFoldDB" id="A0A5C4MY05"/>
<proteinExistence type="predicted"/>
<feature type="transmembrane region" description="Helical" evidence="7">
    <location>
        <begin position="132"/>
        <end position="150"/>
    </location>
</feature>
<feature type="transmembrane region" description="Helical" evidence="7">
    <location>
        <begin position="198"/>
        <end position="215"/>
    </location>
</feature>
<accession>A0A5C4MY05</accession>
<dbReference type="Pfam" id="PF02588">
    <property type="entry name" value="YitT_membrane"/>
    <property type="match status" value="1"/>
</dbReference>
<name>A0A5C4MY05_9RHOB</name>
<feature type="transmembrane region" description="Helical" evidence="7">
    <location>
        <begin position="171"/>
        <end position="192"/>
    </location>
</feature>
<evidence type="ECO:0000256" key="6">
    <source>
        <dbReference type="SAM" id="MobiDB-lite"/>
    </source>
</evidence>
<dbReference type="OrthoDB" id="3296441at2"/>
<evidence type="ECO:0000313" key="9">
    <source>
        <dbReference type="Proteomes" id="UP000305887"/>
    </source>
</evidence>
<keyword evidence="3 7" id="KW-0812">Transmembrane</keyword>
<dbReference type="EMBL" id="VDFU01000005">
    <property type="protein sequence ID" value="TNC51079.1"/>
    <property type="molecule type" value="Genomic_DNA"/>
</dbReference>
<dbReference type="PANTHER" id="PTHR33545:SF5">
    <property type="entry name" value="UPF0750 MEMBRANE PROTEIN YITT"/>
    <property type="match status" value="1"/>
</dbReference>
<evidence type="ECO:0000313" key="8">
    <source>
        <dbReference type="EMBL" id="TNC51079.1"/>
    </source>
</evidence>
<feature type="transmembrane region" description="Helical" evidence="7">
    <location>
        <begin position="40"/>
        <end position="59"/>
    </location>
</feature>
<evidence type="ECO:0000256" key="5">
    <source>
        <dbReference type="ARBA" id="ARBA00023136"/>
    </source>
</evidence>
<evidence type="ECO:0000256" key="7">
    <source>
        <dbReference type="SAM" id="Phobius"/>
    </source>
</evidence>
<organism evidence="8 9">
    <name type="scientific">Rubellimicrobium rubrum</name>
    <dbReference type="NCBI Taxonomy" id="2585369"/>
    <lineage>
        <taxon>Bacteria</taxon>
        <taxon>Pseudomonadati</taxon>
        <taxon>Pseudomonadota</taxon>
        <taxon>Alphaproteobacteria</taxon>
        <taxon>Rhodobacterales</taxon>
        <taxon>Roseobacteraceae</taxon>
        <taxon>Rubellimicrobium</taxon>
    </lineage>
</organism>
<sequence length="224" mass="23402">MSTSTRPWRAEPPRGRGPVVSASPSSAGAAHTLVEDAQGIAFGTVMAAVGVSLLTHLGLITGQTAGLAVLASYLTGLPFGAVFFVINLPFYCLGWKRMGAGFTAKTFLAVAALSVLSMLVPRWLDFGHVDSVFGAVLFGLCSGAGLLALFRHGASLGGVGIVAILIQDRTGFRAGWTQLGFDALLFAVALLLLDLRTVALSALGAVVLNLVIAINHRRDRYMAY</sequence>
<dbReference type="GO" id="GO:0005886">
    <property type="term" value="C:plasma membrane"/>
    <property type="evidence" value="ECO:0007669"/>
    <property type="project" value="UniProtKB-SubCell"/>
</dbReference>
<dbReference type="InterPro" id="IPR003740">
    <property type="entry name" value="YitT"/>
</dbReference>
<reference evidence="8 9" key="1">
    <citation type="submission" date="2019-06" db="EMBL/GenBank/DDBJ databases">
        <title>YIM 131921 draft genome.</title>
        <authorList>
            <person name="Jiang L."/>
        </authorList>
    </citation>
    <scope>NUCLEOTIDE SEQUENCE [LARGE SCALE GENOMIC DNA]</scope>
    <source>
        <strain evidence="8 9">YIM 131921</strain>
    </source>
</reference>
<evidence type="ECO:0000256" key="2">
    <source>
        <dbReference type="ARBA" id="ARBA00022475"/>
    </source>
</evidence>
<protein>
    <submittedName>
        <fullName evidence="8">YitT family protein</fullName>
    </submittedName>
</protein>
<dbReference type="Proteomes" id="UP000305887">
    <property type="component" value="Unassembled WGS sequence"/>
</dbReference>
<evidence type="ECO:0000256" key="1">
    <source>
        <dbReference type="ARBA" id="ARBA00004651"/>
    </source>
</evidence>